<reference evidence="1 2" key="1">
    <citation type="submission" date="2018-04" db="EMBL/GenBank/DDBJ databases">
        <title>Genomic Encyclopedia of Type Strains, Phase IV (KMG-IV): sequencing the most valuable type-strain genomes for metagenomic binning, comparative biology and taxonomic classification.</title>
        <authorList>
            <person name="Goeker M."/>
        </authorList>
    </citation>
    <scope>NUCLEOTIDE SEQUENCE [LARGE SCALE GENOMIC DNA]</scope>
    <source>
        <strain evidence="1 2">DSM 28520</strain>
    </source>
</reference>
<evidence type="ECO:0000313" key="1">
    <source>
        <dbReference type="EMBL" id="PVZ08688.1"/>
    </source>
</evidence>
<comment type="caution">
    <text evidence="1">The sequence shown here is derived from an EMBL/GenBank/DDBJ whole genome shotgun (WGS) entry which is preliminary data.</text>
</comment>
<name>A0A2U1F947_9PORP</name>
<protein>
    <submittedName>
        <fullName evidence="1">Uncharacterized protein</fullName>
    </submittedName>
</protein>
<evidence type="ECO:0000313" key="2">
    <source>
        <dbReference type="Proteomes" id="UP000245462"/>
    </source>
</evidence>
<dbReference type="EMBL" id="QEKY01000012">
    <property type="protein sequence ID" value="PVZ08688.1"/>
    <property type="molecule type" value="Genomic_DNA"/>
</dbReference>
<keyword evidence="2" id="KW-1185">Reference proteome</keyword>
<dbReference type="Proteomes" id="UP000245462">
    <property type="component" value="Unassembled WGS sequence"/>
</dbReference>
<accession>A0A2U1F947</accession>
<dbReference type="AlphaFoldDB" id="A0A2U1F947"/>
<proteinExistence type="predicted"/>
<sequence length="51" mass="6082">MISDVPHSSKKRTPKRNDFGAISEKFMRQIEKVLARISLRFWREFPLIFSS</sequence>
<organism evidence="1 2">
    <name type="scientific">Porphyromonas loveana</name>
    <dbReference type="NCBI Taxonomy" id="1884669"/>
    <lineage>
        <taxon>Bacteria</taxon>
        <taxon>Pseudomonadati</taxon>
        <taxon>Bacteroidota</taxon>
        <taxon>Bacteroidia</taxon>
        <taxon>Bacteroidales</taxon>
        <taxon>Porphyromonadaceae</taxon>
        <taxon>Porphyromonas</taxon>
    </lineage>
</organism>
<gene>
    <name evidence="1" type="ORF">C7382_11229</name>
</gene>